<evidence type="ECO:0000313" key="6">
    <source>
        <dbReference type="EMBL" id="SLN57356.1"/>
    </source>
</evidence>
<dbReference type="AlphaFoldDB" id="A0A1Y5TA62"/>
<dbReference type="EMBL" id="FWFS01000009">
    <property type="protein sequence ID" value="SLN57356.1"/>
    <property type="molecule type" value="Genomic_DNA"/>
</dbReference>
<dbReference type="PANTHER" id="PTHR42804">
    <property type="entry name" value="ALDEHYDE DEHYDROGENASE"/>
    <property type="match status" value="1"/>
</dbReference>
<evidence type="ECO:0000256" key="2">
    <source>
        <dbReference type="ARBA" id="ARBA00023002"/>
    </source>
</evidence>
<comment type="similarity">
    <text evidence="1 4">Belongs to the aldehyde dehydrogenase family.</text>
</comment>
<evidence type="ECO:0000256" key="1">
    <source>
        <dbReference type="ARBA" id="ARBA00009986"/>
    </source>
</evidence>
<name>A0A1Y5TA62_9RHOB</name>
<organism evidence="6 7">
    <name type="scientific">Aquimixticola soesokkakensis</name>
    <dbReference type="NCBI Taxonomy" id="1519096"/>
    <lineage>
        <taxon>Bacteria</taxon>
        <taxon>Pseudomonadati</taxon>
        <taxon>Pseudomonadota</taxon>
        <taxon>Alphaproteobacteria</taxon>
        <taxon>Rhodobacterales</taxon>
        <taxon>Paracoccaceae</taxon>
        <taxon>Aquimixticola</taxon>
    </lineage>
</organism>
<gene>
    <name evidence="6" type="primary">ald_1</name>
    <name evidence="6" type="ORF">AQS8620_02530</name>
</gene>
<proteinExistence type="inferred from homology"/>
<dbReference type="PANTHER" id="PTHR42804:SF1">
    <property type="entry name" value="ALDEHYDE DEHYDROGENASE-RELATED"/>
    <property type="match status" value="1"/>
</dbReference>
<dbReference type="Gene3D" id="3.40.605.10">
    <property type="entry name" value="Aldehyde Dehydrogenase, Chain A, domain 1"/>
    <property type="match status" value="1"/>
</dbReference>
<evidence type="ECO:0000313" key="7">
    <source>
        <dbReference type="Proteomes" id="UP000193862"/>
    </source>
</evidence>
<dbReference type="Pfam" id="PF00171">
    <property type="entry name" value="Aldedh"/>
    <property type="match status" value="1"/>
</dbReference>
<keyword evidence="2 4" id="KW-0560">Oxidoreductase</keyword>
<dbReference type="OrthoDB" id="9812625at2"/>
<dbReference type="EC" id="1.2.1.83" evidence="6"/>
<dbReference type="Gene3D" id="3.40.309.10">
    <property type="entry name" value="Aldehyde Dehydrogenase, Chain A, domain 2"/>
    <property type="match status" value="1"/>
</dbReference>
<dbReference type="InterPro" id="IPR015590">
    <property type="entry name" value="Aldehyde_DH_dom"/>
</dbReference>
<dbReference type="InterPro" id="IPR016161">
    <property type="entry name" value="Ald_DH/histidinol_DH"/>
</dbReference>
<dbReference type="FunFam" id="3.40.605.10:FF:000007">
    <property type="entry name" value="NAD/NADP-dependent betaine aldehyde dehydrogenase"/>
    <property type="match status" value="1"/>
</dbReference>
<accession>A0A1Y5TA62</accession>
<evidence type="ECO:0000259" key="5">
    <source>
        <dbReference type="Pfam" id="PF00171"/>
    </source>
</evidence>
<evidence type="ECO:0000256" key="3">
    <source>
        <dbReference type="PROSITE-ProRule" id="PRU10007"/>
    </source>
</evidence>
<dbReference type="InterPro" id="IPR016162">
    <property type="entry name" value="Ald_DH_N"/>
</dbReference>
<dbReference type="InterPro" id="IPR016163">
    <property type="entry name" value="Ald_DH_C"/>
</dbReference>
<protein>
    <submittedName>
        <fullName evidence="6">3-succinoylsemialdehyde-pyridine dehydrogenase</fullName>
        <ecNumber evidence="6">1.2.1.83</ecNumber>
    </submittedName>
</protein>
<evidence type="ECO:0000256" key="4">
    <source>
        <dbReference type="RuleBase" id="RU003345"/>
    </source>
</evidence>
<dbReference type="SUPFAM" id="SSF53720">
    <property type="entry name" value="ALDH-like"/>
    <property type="match status" value="1"/>
</dbReference>
<sequence length="485" mass="50650">MSATLSAPLSLPPLNTQKFYINGAWVAPQGSQTIGVINPATEEEIATLAMGTAADVDAAVTAASAAFQTWQFSTKSERLDLLAAIRSAYEARYDDMVAAITAELGAPVDLSRNAQAKVGIGHLDGVVRALERMDFEALNAEGDLILHEAIGVCGLITPWNWPINQIALKVLPAIAAGCTVVLKPSEVTPLNALLYGEILHAAGVPAGVFNLVNGDGPTVGSALSRHEDVAMMSFTGSTRAGTQVSKDAADTVKRVTLELGGKSPNIILDDADLEEAVTCGTRHVMNNTGQSCNAPTRMLVSRKNYAAAKEIAGRVAAATQVGNPQTPGQHIGPVVSDVQYGRIQALIETGIAEGASVLAGGAGLPEGVNRGYFVRPTVFADVDNQATIAREEIFGPVLTLIAYEDEAEAIAIANDTPYGLAAYVQGEADHALKVARQLKAGMVHINGSDISYGSPFGGYKRSGVGREGGVYGIEDFCEIKAVSRP</sequence>
<dbReference type="RefSeq" id="WP_085837239.1">
    <property type="nucleotide sequence ID" value="NZ_FWFS01000009.1"/>
</dbReference>
<dbReference type="GO" id="GO:0016620">
    <property type="term" value="F:oxidoreductase activity, acting on the aldehyde or oxo group of donors, NAD or NADP as acceptor"/>
    <property type="evidence" value="ECO:0007669"/>
    <property type="project" value="InterPro"/>
</dbReference>
<dbReference type="Proteomes" id="UP000193862">
    <property type="component" value="Unassembled WGS sequence"/>
</dbReference>
<feature type="active site" evidence="3">
    <location>
        <position position="258"/>
    </location>
</feature>
<keyword evidence="7" id="KW-1185">Reference proteome</keyword>
<dbReference type="InterPro" id="IPR029510">
    <property type="entry name" value="Ald_DH_CS_GLU"/>
</dbReference>
<dbReference type="CDD" id="cd07138">
    <property type="entry name" value="ALDH_CddD_SSP0762"/>
    <property type="match status" value="1"/>
</dbReference>
<feature type="domain" description="Aldehyde dehydrogenase" evidence="5">
    <location>
        <begin position="25"/>
        <end position="482"/>
    </location>
</feature>
<dbReference type="PROSITE" id="PS00687">
    <property type="entry name" value="ALDEHYDE_DEHYDR_GLU"/>
    <property type="match status" value="1"/>
</dbReference>
<reference evidence="6 7" key="1">
    <citation type="submission" date="2017-03" db="EMBL/GenBank/DDBJ databases">
        <authorList>
            <person name="Afonso C.L."/>
            <person name="Miller P.J."/>
            <person name="Scott M.A."/>
            <person name="Spackman E."/>
            <person name="Goraichik I."/>
            <person name="Dimitrov K.M."/>
            <person name="Suarez D.L."/>
            <person name="Swayne D.E."/>
        </authorList>
    </citation>
    <scope>NUCLEOTIDE SEQUENCE [LARGE SCALE GENOMIC DNA]</scope>
    <source>
        <strain evidence="6 7">CECT 8620</strain>
    </source>
</reference>